<organism evidence="13 14">
    <name type="scientific">Antarcticibacterium arcticum</name>
    <dbReference type="NCBI Taxonomy" id="2585771"/>
    <lineage>
        <taxon>Bacteria</taxon>
        <taxon>Pseudomonadati</taxon>
        <taxon>Bacteroidota</taxon>
        <taxon>Flavobacteriia</taxon>
        <taxon>Flavobacteriales</taxon>
        <taxon>Flavobacteriaceae</taxon>
        <taxon>Antarcticibacterium</taxon>
    </lineage>
</organism>
<feature type="transmembrane region" description="Helical" evidence="11">
    <location>
        <begin position="794"/>
        <end position="813"/>
    </location>
</feature>
<dbReference type="NCBIfam" id="TIGR01494">
    <property type="entry name" value="ATPase_P-type"/>
    <property type="match status" value="1"/>
</dbReference>
<evidence type="ECO:0000256" key="8">
    <source>
        <dbReference type="ARBA" id="ARBA00022967"/>
    </source>
</evidence>
<feature type="domain" description="P-type ATPase A" evidence="12">
    <location>
        <begin position="314"/>
        <end position="429"/>
    </location>
</feature>
<dbReference type="Gene3D" id="3.40.50.1000">
    <property type="entry name" value="HAD superfamily/HAD-like"/>
    <property type="match status" value="1"/>
</dbReference>
<dbReference type="RefSeq" id="WP_146830747.1">
    <property type="nucleotide sequence ID" value="NZ_CP042476.1"/>
</dbReference>
<dbReference type="Gene3D" id="3.40.1110.10">
    <property type="entry name" value="Calcium-transporting ATPase, cytoplasmic domain N"/>
    <property type="match status" value="1"/>
</dbReference>
<sequence>MVKTQIELPLVLPQVPDEKDTCVQRLMEQLQTREGIVKVHLADKKEAGQPMLCFHYNSDLISLDRIRSLAKSTGAGITDTYGHLLFEVEGVRHVRHARSAEQALLGLKGILEASVTGSGFIRLEFEKAKTTYESFVTVLKEEGLSIKNGSLTPRDLQPGAERKVFPYSEKSASKKEVHRHKEGEIHEAGHDHVHAHGGIFGRNTELIFSFISGALLAIGFAFSYSYAVPEWVSLGFYIGAYISGSYYTAKEAFETISRGGFEIDFLMLVAAIGAAILGEWAEGALLLFLFSLGHALEHFAMNKARKSIAALADLSPKTTLLKRDGKTEEVGIETLKVGDILLVKPHSRIAADGVVISGSSSVDQASITGESVPVDKVAVEDSTREYGEGEEISEKNRVFAGTINGNNSLEIKVLKEAKDSTLARLVQLVNEAQTQKSPTQLLTDKFEKYFVPTVLLLVILLLFAFMVIEEPFSASFYRAMAVLVAASPCALAISTPSAVLSGVARAARGGVLIKGGRPLEDLGSLTALAFDKTGTLTEGKPKLINVLPLADLDETEVLKIAVAVEQLSDHPLARAVVRDGKQRLPAFEQSQASRLETVLGRGIIATLEKDRIYIGNLDLYEDLDDVKPSEEIRTMVRELEADGKTTMLLRKNDTYIGVLALMDTPRKAAKATLLKLKALGIKRMIMLSGDNQQVANTIAKEIGLSEAWGGLLPEGKVAAIKKLKQEESKVAMVGDGVNDAPAMAHSTVGIAMGAAVSDVALETADIALLADRLETLPFAIGLSRKAKAIIKQNLWVSLGIVALLVPATILGFANIGVAVVIHEGSTLLVVFNALRLLAYKE</sequence>
<dbReference type="InterPro" id="IPR036412">
    <property type="entry name" value="HAD-like_sf"/>
</dbReference>
<dbReference type="Pfam" id="PF00122">
    <property type="entry name" value="E1-E2_ATPase"/>
    <property type="match status" value="1"/>
</dbReference>
<dbReference type="InterPro" id="IPR059000">
    <property type="entry name" value="ATPase_P-type_domA"/>
</dbReference>
<proteinExistence type="inferred from homology"/>
<dbReference type="InterPro" id="IPR044492">
    <property type="entry name" value="P_typ_ATPase_HD_dom"/>
</dbReference>
<dbReference type="Gene3D" id="3.30.70.100">
    <property type="match status" value="2"/>
</dbReference>
<dbReference type="EMBL" id="CP042476">
    <property type="protein sequence ID" value="QED36685.1"/>
    <property type="molecule type" value="Genomic_DNA"/>
</dbReference>
<dbReference type="GO" id="GO:0005886">
    <property type="term" value="C:plasma membrane"/>
    <property type="evidence" value="ECO:0007669"/>
    <property type="project" value="UniProtKB-SubCell"/>
</dbReference>
<protein>
    <submittedName>
        <fullName evidence="13">Heavy metal translocating P-type ATPase</fullName>
    </submittedName>
</protein>
<evidence type="ECO:0000256" key="2">
    <source>
        <dbReference type="ARBA" id="ARBA00006024"/>
    </source>
</evidence>
<dbReference type="GO" id="GO:0005524">
    <property type="term" value="F:ATP binding"/>
    <property type="evidence" value="ECO:0007669"/>
    <property type="project" value="UniProtKB-UniRule"/>
</dbReference>
<dbReference type="GO" id="GO:0019829">
    <property type="term" value="F:ATPase-coupled monoatomic cation transmembrane transporter activity"/>
    <property type="evidence" value="ECO:0007669"/>
    <property type="project" value="InterPro"/>
</dbReference>
<dbReference type="PROSITE" id="PS00154">
    <property type="entry name" value="ATPASE_E1_E2"/>
    <property type="match status" value="1"/>
</dbReference>
<keyword evidence="9 11" id="KW-1133">Transmembrane helix</keyword>
<keyword evidence="3 11" id="KW-0812">Transmembrane</keyword>
<dbReference type="SUPFAM" id="SSF56784">
    <property type="entry name" value="HAD-like"/>
    <property type="match status" value="1"/>
</dbReference>
<comment type="subcellular location">
    <subcellularLocation>
        <location evidence="11">Cell membrane</location>
    </subcellularLocation>
    <subcellularLocation>
        <location evidence="1">Membrane</location>
        <topology evidence="1">Multi-pass membrane protein</topology>
    </subcellularLocation>
</comment>
<dbReference type="PRINTS" id="PR00119">
    <property type="entry name" value="CATATPASE"/>
</dbReference>
<keyword evidence="14" id="KW-1185">Reference proteome</keyword>
<name>A0A5B8YFJ6_9FLAO</name>
<dbReference type="OrthoDB" id="1521937at2"/>
<dbReference type="InterPro" id="IPR023214">
    <property type="entry name" value="HAD_sf"/>
</dbReference>
<evidence type="ECO:0000313" key="14">
    <source>
        <dbReference type="Proteomes" id="UP000321954"/>
    </source>
</evidence>
<dbReference type="PANTHER" id="PTHR43079">
    <property type="entry name" value="PROBABLE CADMIUM/ZINC-TRANSPORTING ATPASE HMA1"/>
    <property type="match status" value="1"/>
</dbReference>
<dbReference type="InterPro" id="IPR051949">
    <property type="entry name" value="Cation_Transport_ATPase"/>
</dbReference>
<dbReference type="NCBIfam" id="TIGR01525">
    <property type="entry name" value="ATPase-IB_hvy"/>
    <property type="match status" value="1"/>
</dbReference>
<dbReference type="SFLD" id="SFLDF00027">
    <property type="entry name" value="p-type_atpase"/>
    <property type="match status" value="1"/>
</dbReference>
<dbReference type="SFLD" id="SFLDG00002">
    <property type="entry name" value="C1.7:_P-type_atpase_like"/>
    <property type="match status" value="1"/>
</dbReference>
<evidence type="ECO:0000256" key="10">
    <source>
        <dbReference type="ARBA" id="ARBA00023136"/>
    </source>
</evidence>
<evidence type="ECO:0000256" key="11">
    <source>
        <dbReference type="RuleBase" id="RU362081"/>
    </source>
</evidence>
<dbReference type="InterPro" id="IPR023299">
    <property type="entry name" value="ATPase_P-typ_cyto_dom_N"/>
</dbReference>
<dbReference type="AlphaFoldDB" id="A0A5B8YFJ6"/>
<dbReference type="PANTHER" id="PTHR43079:SF1">
    <property type="entry name" value="CADMIUM_ZINC-TRANSPORTING ATPASE HMA1, CHLOROPLASTIC-RELATED"/>
    <property type="match status" value="1"/>
</dbReference>
<keyword evidence="7" id="KW-0460">Magnesium</keyword>
<evidence type="ECO:0000256" key="3">
    <source>
        <dbReference type="ARBA" id="ARBA00022692"/>
    </source>
</evidence>
<evidence type="ECO:0000256" key="5">
    <source>
        <dbReference type="ARBA" id="ARBA00022741"/>
    </source>
</evidence>
<dbReference type="Proteomes" id="UP000321954">
    <property type="component" value="Chromosome"/>
</dbReference>
<dbReference type="SUPFAM" id="SSF81665">
    <property type="entry name" value="Calcium ATPase, transmembrane domain M"/>
    <property type="match status" value="1"/>
</dbReference>
<dbReference type="InterPro" id="IPR008250">
    <property type="entry name" value="ATPase_P-typ_transduc_dom_A_sf"/>
</dbReference>
<keyword evidence="11" id="KW-1003">Cell membrane</keyword>
<dbReference type="InterPro" id="IPR023298">
    <property type="entry name" value="ATPase_P-typ_TM_dom_sf"/>
</dbReference>
<dbReference type="GO" id="GO:0016887">
    <property type="term" value="F:ATP hydrolysis activity"/>
    <property type="evidence" value="ECO:0007669"/>
    <property type="project" value="InterPro"/>
</dbReference>
<keyword evidence="10 11" id="KW-0472">Membrane</keyword>
<dbReference type="SFLD" id="SFLDS00003">
    <property type="entry name" value="Haloacid_Dehalogenase"/>
    <property type="match status" value="1"/>
</dbReference>
<dbReference type="InterPro" id="IPR018303">
    <property type="entry name" value="ATPase_P-typ_P_site"/>
</dbReference>
<keyword evidence="6 11" id="KW-0067">ATP-binding</keyword>
<evidence type="ECO:0000259" key="12">
    <source>
        <dbReference type="Pfam" id="PF00122"/>
    </source>
</evidence>
<evidence type="ECO:0000313" key="13">
    <source>
        <dbReference type="EMBL" id="QED36685.1"/>
    </source>
</evidence>
<evidence type="ECO:0000256" key="9">
    <source>
        <dbReference type="ARBA" id="ARBA00022989"/>
    </source>
</evidence>
<comment type="similarity">
    <text evidence="2 11">Belongs to the cation transport ATPase (P-type) (TC 3.A.3) family. Type IB subfamily.</text>
</comment>
<reference evidence="13 14" key="1">
    <citation type="submission" date="2019-08" db="EMBL/GenBank/DDBJ databases">
        <title>Antarcticibacterium arcticum sp. nov., a bacterium isolated from marine sediment of the Canadian Beaufort Sea.</title>
        <authorList>
            <person name="Lee Y.M."/>
            <person name="Baek K."/>
            <person name="Lee D.-H."/>
            <person name="Shin S.C."/>
            <person name="Jin Y.K."/>
            <person name="Park Y."/>
        </authorList>
    </citation>
    <scope>NUCLEOTIDE SEQUENCE [LARGE SCALE GENOMIC DNA]</scope>
    <source>
        <strain evidence="13 14">PAMC 28998</strain>
    </source>
</reference>
<dbReference type="InterPro" id="IPR027256">
    <property type="entry name" value="P-typ_ATPase_IB"/>
</dbReference>
<feature type="transmembrane region" description="Helical" evidence="11">
    <location>
        <begin position="819"/>
        <end position="838"/>
    </location>
</feature>
<dbReference type="CDD" id="cd07551">
    <property type="entry name" value="P-type_ATPase_HM_ZosA_PfeT-like"/>
    <property type="match status" value="1"/>
</dbReference>
<evidence type="ECO:0000256" key="1">
    <source>
        <dbReference type="ARBA" id="ARBA00004141"/>
    </source>
</evidence>
<keyword evidence="5 11" id="KW-0547">Nucleotide-binding</keyword>
<dbReference type="Pfam" id="PF00702">
    <property type="entry name" value="Hydrolase"/>
    <property type="match status" value="1"/>
</dbReference>
<keyword evidence="8" id="KW-1278">Translocase</keyword>
<accession>A0A5B8YFJ6</accession>
<dbReference type="KEGG" id="anp:FK178_02685"/>
<dbReference type="Gene3D" id="2.70.150.10">
    <property type="entry name" value="Calcium-transporting ATPase, cytoplasmic transduction domain A"/>
    <property type="match status" value="1"/>
</dbReference>
<dbReference type="GO" id="GO:0046872">
    <property type="term" value="F:metal ion binding"/>
    <property type="evidence" value="ECO:0007669"/>
    <property type="project" value="UniProtKB-KW"/>
</dbReference>
<feature type="transmembrane region" description="Helical" evidence="11">
    <location>
        <begin position="449"/>
        <end position="468"/>
    </location>
</feature>
<gene>
    <name evidence="13" type="ORF">FK178_02685</name>
</gene>
<dbReference type="InterPro" id="IPR001757">
    <property type="entry name" value="P_typ_ATPase"/>
</dbReference>
<dbReference type="GO" id="GO:0030001">
    <property type="term" value="P:metal ion transport"/>
    <property type="evidence" value="ECO:0007669"/>
    <property type="project" value="UniProtKB-ARBA"/>
</dbReference>
<feature type="transmembrane region" description="Helical" evidence="11">
    <location>
        <begin position="206"/>
        <end position="225"/>
    </location>
</feature>
<evidence type="ECO:0000256" key="6">
    <source>
        <dbReference type="ARBA" id="ARBA00022840"/>
    </source>
</evidence>
<feature type="transmembrane region" description="Helical" evidence="11">
    <location>
        <begin position="480"/>
        <end position="504"/>
    </location>
</feature>
<dbReference type="SUPFAM" id="SSF81653">
    <property type="entry name" value="Calcium ATPase, transduction domain A"/>
    <property type="match status" value="1"/>
</dbReference>
<evidence type="ECO:0000256" key="7">
    <source>
        <dbReference type="ARBA" id="ARBA00022842"/>
    </source>
</evidence>
<dbReference type="PRINTS" id="PR00120">
    <property type="entry name" value="HATPASE"/>
</dbReference>
<keyword evidence="4 11" id="KW-0479">Metal-binding</keyword>
<evidence type="ECO:0000256" key="4">
    <source>
        <dbReference type="ARBA" id="ARBA00022723"/>
    </source>
</evidence>